<dbReference type="Proteomes" id="UP000305888">
    <property type="component" value="Chromosome"/>
</dbReference>
<dbReference type="EMBL" id="CP040818">
    <property type="protein sequence ID" value="QDL93452.1"/>
    <property type="molecule type" value="Genomic_DNA"/>
</dbReference>
<evidence type="ECO:0000256" key="1">
    <source>
        <dbReference type="SAM" id="SignalP"/>
    </source>
</evidence>
<keyword evidence="1" id="KW-0732">Signal</keyword>
<sequence length="260" mass="27290">MTRLPTLAGTARAALAAMLLLGACAQEAPRRAPVLPEARPGVSDISAAVAQLREGQLASYRLETIAPDGSLTDRGLLWLEVVGGGDGVVNLLAWKDIGEDPASLPEAKREAMHAIATRQGRTAPAALDGYAVLAWSVSTVDSEGRLLARSDFSGDLEIYKPHDCSFTTEPCSSKASMLRGRRPLTLEASTTGRMEGGVWAGVTRARISASPSATAPAVNTTQRRSVSPDGFPLDIITYTDTGGTIWRRTDAPTPPPAEGA</sequence>
<proteinExistence type="predicted"/>
<evidence type="ECO:0000313" key="3">
    <source>
        <dbReference type="Proteomes" id="UP000305888"/>
    </source>
</evidence>
<dbReference type="KEGG" id="ppru:FDP22_17680"/>
<keyword evidence="3" id="KW-1185">Reference proteome</keyword>
<accession>A0A5B8G2P1</accession>
<dbReference type="AlphaFoldDB" id="A0A5B8G2P1"/>
<dbReference type="RefSeq" id="WP_138575910.1">
    <property type="nucleotide sequence ID" value="NZ_CP040818.1"/>
</dbReference>
<name>A0A5B8G2P1_9RHOB</name>
<organism evidence="2 3">
    <name type="scientific">Paroceanicella profunda</name>
    <dbReference type="NCBI Taxonomy" id="2579971"/>
    <lineage>
        <taxon>Bacteria</taxon>
        <taxon>Pseudomonadati</taxon>
        <taxon>Pseudomonadota</taxon>
        <taxon>Alphaproteobacteria</taxon>
        <taxon>Rhodobacterales</taxon>
        <taxon>Paracoccaceae</taxon>
        <taxon>Paroceanicella</taxon>
    </lineage>
</organism>
<gene>
    <name evidence="2" type="ORF">FDP22_17680</name>
</gene>
<evidence type="ECO:0000313" key="2">
    <source>
        <dbReference type="EMBL" id="QDL93452.1"/>
    </source>
</evidence>
<feature type="signal peptide" evidence="1">
    <location>
        <begin position="1"/>
        <end position="25"/>
    </location>
</feature>
<dbReference type="OrthoDB" id="9824293at2"/>
<reference evidence="2 3" key="1">
    <citation type="submission" date="2019-06" db="EMBL/GenBank/DDBJ databases">
        <title>Genome sequence of Rhodobacteraceae bacterium D4M1.</title>
        <authorList>
            <person name="Cao J."/>
        </authorList>
    </citation>
    <scope>NUCLEOTIDE SEQUENCE [LARGE SCALE GENOMIC DNA]</scope>
    <source>
        <strain evidence="2 3">D4M1</strain>
    </source>
</reference>
<feature type="chain" id="PRO_5022729657" description="Lipoprotein" evidence="1">
    <location>
        <begin position="26"/>
        <end position="260"/>
    </location>
</feature>
<protein>
    <recommendedName>
        <fullName evidence="4">Lipoprotein</fullName>
    </recommendedName>
</protein>
<evidence type="ECO:0008006" key="4">
    <source>
        <dbReference type="Google" id="ProtNLM"/>
    </source>
</evidence>
<dbReference type="PROSITE" id="PS51257">
    <property type="entry name" value="PROKAR_LIPOPROTEIN"/>
    <property type="match status" value="1"/>
</dbReference>